<dbReference type="STRING" id="1797532.A2729_00820"/>
<proteinExistence type="predicted"/>
<dbReference type="AlphaFoldDB" id="A0A1G1XUJ9"/>
<name>A0A1G1XUJ9_9BACT</name>
<feature type="transmembrane region" description="Helical" evidence="1">
    <location>
        <begin position="102"/>
        <end position="122"/>
    </location>
</feature>
<evidence type="ECO:0000256" key="1">
    <source>
        <dbReference type="SAM" id="Phobius"/>
    </source>
</evidence>
<comment type="caution">
    <text evidence="2">The sequence shown here is derived from an EMBL/GenBank/DDBJ whole genome shotgun (WGS) entry which is preliminary data.</text>
</comment>
<reference evidence="2 3" key="1">
    <citation type="journal article" date="2016" name="Nat. Commun.">
        <title>Thousands of microbial genomes shed light on interconnected biogeochemical processes in an aquifer system.</title>
        <authorList>
            <person name="Anantharaman K."/>
            <person name="Brown C.T."/>
            <person name="Hug L.A."/>
            <person name="Sharon I."/>
            <person name="Castelle C.J."/>
            <person name="Probst A.J."/>
            <person name="Thomas B.C."/>
            <person name="Singh A."/>
            <person name="Wilkins M.J."/>
            <person name="Karaoz U."/>
            <person name="Brodie E.L."/>
            <person name="Williams K.H."/>
            <person name="Hubbard S.S."/>
            <person name="Banfield J.F."/>
        </authorList>
    </citation>
    <scope>NUCLEOTIDE SEQUENCE [LARGE SCALE GENOMIC DNA]</scope>
</reference>
<keyword evidence="1" id="KW-1133">Transmembrane helix</keyword>
<sequence>MNYFLISPILKATIVDLILDLLYFPVWWYTKGFIKISLYFLNNIQKRQESLSFFIWLKNIFVPMYGQSDFEGRLISFFVRLAQVFFRLIGLLFWLIVDLMIFLLYLLLPLIMAYQIYFQVFYA</sequence>
<keyword evidence="1" id="KW-0472">Membrane</keyword>
<accession>A0A1G1XUJ9</accession>
<dbReference type="EMBL" id="MHIB01000030">
    <property type="protein sequence ID" value="OGY43775.1"/>
    <property type="molecule type" value="Genomic_DNA"/>
</dbReference>
<evidence type="ECO:0000313" key="3">
    <source>
        <dbReference type="Proteomes" id="UP000178930"/>
    </source>
</evidence>
<feature type="transmembrane region" description="Helical" evidence="1">
    <location>
        <begin position="12"/>
        <end position="30"/>
    </location>
</feature>
<gene>
    <name evidence="2" type="ORF">A2729_00820</name>
</gene>
<dbReference type="Proteomes" id="UP000178930">
    <property type="component" value="Unassembled WGS sequence"/>
</dbReference>
<keyword evidence="1" id="KW-0812">Transmembrane</keyword>
<protein>
    <submittedName>
        <fullName evidence="2">Uncharacterized protein</fullName>
    </submittedName>
</protein>
<feature type="transmembrane region" description="Helical" evidence="1">
    <location>
        <begin position="74"/>
        <end position="95"/>
    </location>
</feature>
<organism evidence="2 3">
    <name type="scientific">Candidatus Buchananbacteria bacterium RIFCSPHIGHO2_01_FULL_39_14</name>
    <dbReference type="NCBI Taxonomy" id="1797532"/>
    <lineage>
        <taxon>Bacteria</taxon>
        <taxon>Candidatus Buchananiibacteriota</taxon>
    </lineage>
</organism>
<evidence type="ECO:0000313" key="2">
    <source>
        <dbReference type="EMBL" id="OGY43775.1"/>
    </source>
</evidence>